<keyword evidence="1" id="KW-0812">Transmembrane</keyword>
<feature type="transmembrane region" description="Helical" evidence="1">
    <location>
        <begin position="71"/>
        <end position="88"/>
    </location>
</feature>
<organism evidence="2 3">
    <name type="scientific">Agrobacterium larrymoorei</name>
    <dbReference type="NCBI Taxonomy" id="160699"/>
    <lineage>
        <taxon>Bacteria</taxon>
        <taxon>Pseudomonadati</taxon>
        <taxon>Pseudomonadota</taxon>
        <taxon>Alphaproteobacteria</taxon>
        <taxon>Hyphomicrobiales</taxon>
        <taxon>Rhizobiaceae</taxon>
        <taxon>Rhizobium/Agrobacterium group</taxon>
        <taxon>Agrobacterium</taxon>
    </lineage>
</organism>
<evidence type="ECO:0000256" key="1">
    <source>
        <dbReference type="SAM" id="Phobius"/>
    </source>
</evidence>
<protein>
    <submittedName>
        <fullName evidence="2">Uncharacterized protein</fullName>
    </submittedName>
</protein>
<dbReference type="AlphaFoldDB" id="A0AAF0KDY9"/>
<evidence type="ECO:0000313" key="3">
    <source>
        <dbReference type="Proteomes" id="UP000298664"/>
    </source>
</evidence>
<feature type="transmembrane region" description="Helical" evidence="1">
    <location>
        <begin position="42"/>
        <end position="65"/>
    </location>
</feature>
<dbReference type="EMBL" id="CP124733">
    <property type="protein sequence ID" value="WHA40437.1"/>
    <property type="molecule type" value="Genomic_DNA"/>
</dbReference>
<proteinExistence type="predicted"/>
<dbReference type="Proteomes" id="UP000298664">
    <property type="component" value="Chromosome Circular"/>
</dbReference>
<accession>A0AAF0KDY9</accession>
<keyword evidence="1" id="KW-0472">Membrane</keyword>
<keyword evidence="1" id="KW-1133">Transmembrane helix</keyword>
<evidence type="ECO:0000313" key="2">
    <source>
        <dbReference type="EMBL" id="WHA40437.1"/>
    </source>
</evidence>
<gene>
    <name evidence="2" type="ORF">CFBP5477_011430</name>
</gene>
<name>A0AAF0KDY9_9HYPH</name>
<reference evidence="2" key="1">
    <citation type="submission" date="2023-05" db="EMBL/GenBank/DDBJ databases">
        <title>Complete genome sequence of Agrobacterium larrymoorei CFBP5477.</title>
        <authorList>
            <person name="Yen H.-C."/>
            <person name="Chou L."/>
            <person name="Lin Y.-C."/>
            <person name="Lai E.-M."/>
            <person name="Kuo C.-H."/>
        </authorList>
    </citation>
    <scope>NUCLEOTIDE SEQUENCE</scope>
    <source>
        <strain evidence="2">CFBP5477</strain>
    </source>
</reference>
<sequence>MGELTWFSALKIFGLILLFGAGAFAASVVLDSYGMSEPSGSLLLISFFLLFLAFTGAAQCMLNLVLGRVSMKIWLIISGVAILLSFVLE</sequence>
<dbReference type="RefSeq" id="WP_137392596.1">
    <property type="nucleotide sequence ID" value="NZ_CP124733.1"/>
</dbReference>
<feature type="transmembrane region" description="Helical" evidence="1">
    <location>
        <begin position="6"/>
        <end position="30"/>
    </location>
</feature>